<proteinExistence type="predicted"/>
<feature type="domain" description="N-acetyltransferase" evidence="1">
    <location>
        <begin position="15"/>
        <end position="161"/>
    </location>
</feature>
<dbReference type="STRING" id="426128.SAMN05660297_00720"/>
<dbReference type="GO" id="GO:0016747">
    <property type="term" value="F:acyltransferase activity, transferring groups other than amino-acyl groups"/>
    <property type="evidence" value="ECO:0007669"/>
    <property type="project" value="InterPro"/>
</dbReference>
<accession>A0A1H9ZTJ6</accession>
<dbReference type="PANTHER" id="PTHR43072:SF60">
    <property type="entry name" value="L-2,4-DIAMINOBUTYRIC ACID ACETYLTRANSFERASE"/>
    <property type="match status" value="1"/>
</dbReference>
<evidence type="ECO:0000313" key="2">
    <source>
        <dbReference type="EMBL" id="SES85089.1"/>
    </source>
</evidence>
<dbReference type="OrthoDB" id="7163760at2"/>
<organism evidence="2 3">
    <name type="scientific">Natronincola peptidivorans</name>
    <dbReference type="NCBI Taxonomy" id="426128"/>
    <lineage>
        <taxon>Bacteria</taxon>
        <taxon>Bacillati</taxon>
        <taxon>Bacillota</taxon>
        <taxon>Clostridia</taxon>
        <taxon>Peptostreptococcales</taxon>
        <taxon>Natronincolaceae</taxon>
        <taxon>Natronincola</taxon>
    </lineage>
</organism>
<name>A0A1H9ZTJ6_9FIRM</name>
<dbReference type="Gene3D" id="3.40.630.30">
    <property type="match status" value="2"/>
</dbReference>
<evidence type="ECO:0000313" key="3">
    <source>
        <dbReference type="Proteomes" id="UP000199568"/>
    </source>
</evidence>
<reference evidence="2 3" key="1">
    <citation type="submission" date="2016-10" db="EMBL/GenBank/DDBJ databases">
        <authorList>
            <person name="de Groot N.N."/>
        </authorList>
    </citation>
    <scope>NUCLEOTIDE SEQUENCE [LARGE SCALE GENOMIC DNA]</scope>
    <source>
        <strain evidence="2 3">DSM 18979</strain>
    </source>
</reference>
<sequence>MINNKPPNQSQKKLLTIQTIKSTHKPGIFELIETLNKADHLGYSLSEEWLDYIITEAEEGIFIAVYGEKVVGLASCMINHMDHSQATLNFVVHPSFRNQGFGTALYQQVMDYSRKKWLQQLETYVKKRLVPAIAFVTKRGFQPVLYSWQMEIKLDEVDFVENLQEDIIFSKATAEDGKAYAEVMNSCFGDALDDSVLQQLLRDPSIEVYMLKKNGKVIGSTTIQTKNNLSVGYIYDVAVVREYRGQGLGSYMMRCCMRILKDRDIEKASLLVTGENKAALALYHRLGFREVDTDIVMQKHL</sequence>
<dbReference type="PANTHER" id="PTHR43072">
    <property type="entry name" value="N-ACETYLTRANSFERASE"/>
    <property type="match status" value="1"/>
</dbReference>
<gene>
    <name evidence="2" type="ORF">SAMN05660297_00720</name>
</gene>
<dbReference type="EMBL" id="FOHU01000002">
    <property type="protein sequence ID" value="SES85089.1"/>
    <property type="molecule type" value="Genomic_DNA"/>
</dbReference>
<dbReference type="SUPFAM" id="SSF55729">
    <property type="entry name" value="Acyl-CoA N-acyltransferases (Nat)"/>
    <property type="match status" value="2"/>
</dbReference>
<dbReference type="RefSeq" id="WP_090439449.1">
    <property type="nucleotide sequence ID" value="NZ_FOHU01000002.1"/>
</dbReference>
<dbReference type="CDD" id="cd04301">
    <property type="entry name" value="NAT_SF"/>
    <property type="match status" value="2"/>
</dbReference>
<feature type="domain" description="N-acetyltransferase" evidence="1">
    <location>
        <begin position="167"/>
        <end position="301"/>
    </location>
</feature>
<dbReference type="AlphaFoldDB" id="A0A1H9ZTJ6"/>
<protein>
    <submittedName>
        <fullName evidence="2">Mycothiol synthase</fullName>
    </submittedName>
</protein>
<dbReference type="InterPro" id="IPR016181">
    <property type="entry name" value="Acyl_CoA_acyltransferase"/>
</dbReference>
<dbReference type="PROSITE" id="PS51186">
    <property type="entry name" value="GNAT"/>
    <property type="match status" value="2"/>
</dbReference>
<keyword evidence="3" id="KW-1185">Reference proteome</keyword>
<dbReference type="Pfam" id="PF00583">
    <property type="entry name" value="Acetyltransf_1"/>
    <property type="match status" value="2"/>
</dbReference>
<dbReference type="Proteomes" id="UP000199568">
    <property type="component" value="Unassembled WGS sequence"/>
</dbReference>
<evidence type="ECO:0000259" key="1">
    <source>
        <dbReference type="PROSITE" id="PS51186"/>
    </source>
</evidence>
<dbReference type="InterPro" id="IPR000182">
    <property type="entry name" value="GNAT_dom"/>
</dbReference>